<dbReference type="Pfam" id="PF18962">
    <property type="entry name" value="Por_Secre_tail"/>
    <property type="match status" value="1"/>
</dbReference>
<gene>
    <name evidence="3" type="ORF">RQM59_09150</name>
</gene>
<sequence length="143" mass="16030">MARKLRFLFIVLFFVSLALHAGNESSRLIFVKDGSKINVLFLLSNIEGNTTPYLDALNQNQQLPSSAVTLSPNPTKNKRFTITLNNLKGESRVAIYNIIGVLVKKTKMTSNKMTVDLNDFSTGIYLVNVSNNRRNLVKKIVVK</sequence>
<reference evidence="3 4" key="1">
    <citation type="submission" date="2023-09" db="EMBL/GenBank/DDBJ databases">
        <title>Novel taxa isolated from Blanes Bay.</title>
        <authorList>
            <person name="Rey-Velasco X."/>
            <person name="Lucena T."/>
        </authorList>
    </citation>
    <scope>NUCLEOTIDE SEQUENCE [LARGE SCALE GENOMIC DNA]</scope>
    <source>
        <strain evidence="3 4">S356</strain>
    </source>
</reference>
<dbReference type="RefSeq" id="WP_349241805.1">
    <property type="nucleotide sequence ID" value="NZ_JAVTTO010000003.1"/>
</dbReference>
<dbReference type="NCBIfam" id="TIGR04183">
    <property type="entry name" value="Por_Secre_tail"/>
    <property type="match status" value="1"/>
</dbReference>
<keyword evidence="1" id="KW-0732">Signal</keyword>
<feature type="domain" description="Secretion system C-terminal sorting" evidence="2">
    <location>
        <begin position="72"/>
        <end position="142"/>
    </location>
</feature>
<proteinExistence type="predicted"/>
<comment type="caution">
    <text evidence="3">The sequence shown here is derived from an EMBL/GenBank/DDBJ whole genome shotgun (WGS) entry which is preliminary data.</text>
</comment>
<evidence type="ECO:0000313" key="3">
    <source>
        <dbReference type="EMBL" id="MDT7832545.1"/>
    </source>
</evidence>
<dbReference type="InterPro" id="IPR026444">
    <property type="entry name" value="Secre_tail"/>
</dbReference>
<dbReference type="EMBL" id="JAVTTO010000003">
    <property type="protein sequence ID" value="MDT7832545.1"/>
    <property type="molecule type" value="Genomic_DNA"/>
</dbReference>
<protein>
    <submittedName>
        <fullName evidence="3">T9SS type A sorting domain-containing protein</fullName>
    </submittedName>
</protein>
<evidence type="ECO:0000259" key="2">
    <source>
        <dbReference type="Pfam" id="PF18962"/>
    </source>
</evidence>
<evidence type="ECO:0000256" key="1">
    <source>
        <dbReference type="ARBA" id="ARBA00022729"/>
    </source>
</evidence>
<keyword evidence="4" id="KW-1185">Reference proteome</keyword>
<organism evidence="3 4">
    <name type="scientific">Asprobacillus argus</name>
    <dbReference type="NCBI Taxonomy" id="3076534"/>
    <lineage>
        <taxon>Bacteria</taxon>
        <taxon>Pseudomonadati</taxon>
        <taxon>Bacteroidota</taxon>
        <taxon>Flavobacteriia</taxon>
        <taxon>Flavobacteriales</taxon>
        <taxon>Flavobacteriaceae</taxon>
        <taxon>Asprobacillus</taxon>
    </lineage>
</organism>
<name>A0ABU3LFV8_9FLAO</name>
<evidence type="ECO:0000313" key="4">
    <source>
        <dbReference type="Proteomes" id="UP001257277"/>
    </source>
</evidence>
<accession>A0ABU3LFV8</accession>
<dbReference type="Proteomes" id="UP001257277">
    <property type="component" value="Unassembled WGS sequence"/>
</dbReference>